<dbReference type="AlphaFoldDB" id="A0A4D9CVR8"/>
<evidence type="ECO:0000256" key="3">
    <source>
        <dbReference type="ARBA" id="ARBA00022989"/>
    </source>
</evidence>
<feature type="transmembrane region" description="Helical" evidence="7">
    <location>
        <begin position="156"/>
        <end position="174"/>
    </location>
</feature>
<dbReference type="Pfam" id="PF03006">
    <property type="entry name" value="HlyIII"/>
    <property type="match status" value="1"/>
</dbReference>
<dbReference type="GO" id="GO:0016020">
    <property type="term" value="C:membrane"/>
    <property type="evidence" value="ECO:0007669"/>
    <property type="project" value="UniProtKB-SubCell"/>
</dbReference>
<evidence type="ECO:0000256" key="1">
    <source>
        <dbReference type="ARBA" id="ARBA00004141"/>
    </source>
</evidence>
<sequence length="272" mass="30605">MDRDKGQQQAQVPSYAGAFPSDPNEIARLRSLYPPYSDMELDEAKKGQLIPGEVLYCEGAMKPCWRGVLHGWSLFLVPVTALALLAKADTPTEHLAASLFALCCLCLFLSSWAYHRVHWTPRWEVWMQKLDHCMIFIMVSGNVAPLSLLALQKTRLYVLAGSSLVATWGMIQIFRLQKNLIYFVLTASVMGFGLHELVGHLTTLELSLTIASWSQYFLGMLVYARGWPRLWPRHFSSHELMHALTISAAGTAAIVTYSLLDRFDVGRCLWAV</sequence>
<feature type="binding site" evidence="5">
    <location>
        <position position="242"/>
    </location>
    <ligand>
        <name>Zn(2+)</name>
        <dbReference type="ChEBI" id="CHEBI:29105"/>
    </ligand>
</feature>
<keyword evidence="5" id="KW-0862">Zinc</keyword>
<evidence type="ECO:0000256" key="2">
    <source>
        <dbReference type="ARBA" id="ARBA00022692"/>
    </source>
</evidence>
<feature type="binding site" evidence="5">
    <location>
        <position position="238"/>
    </location>
    <ligand>
        <name>Zn(2+)</name>
        <dbReference type="ChEBI" id="CHEBI:29105"/>
    </ligand>
</feature>
<name>A0A4D9CVR8_9STRA</name>
<dbReference type="Proteomes" id="UP000355283">
    <property type="component" value="Unassembled WGS sequence"/>
</dbReference>
<dbReference type="PANTHER" id="PTHR20855:SF3">
    <property type="entry name" value="LD03007P"/>
    <property type="match status" value="1"/>
</dbReference>
<dbReference type="OrthoDB" id="10365531at2759"/>
<dbReference type="GO" id="GO:0046872">
    <property type="term" value="F:metal ion binding"/>
    <property type="evidence" value="ECO:0007669"/>
    <property type="project" value="UniProtKB-KW"/>
</dbReference>
<feature type="transmembrane region" description="Helical" evidence="7">
    <location>
        <begin position="210"/>
        <end position="228"/>
    </location>
</feature>
<protein>
    <submittedName>
        <fullName evidence="8">Uncharacterized protein</fullName>
    </submittedName>
</protein>
<keyword evidence="9" id="KW-1185">Reference proteome</keyword>
<keyword evidence="2 7" id="KW-0812">Transmembrane</keyword>
<dbReference type="InterPro" id="IPR004254">
    <property type="entry name" value="AdipoR/HlyIII-related"/>
</dbReference>
<comment type="subcellular location">
    <subcellularLocation>
        <location evidence="1">Membrane</location>
        <topology evidence="1">Multi-pass membrane protein</topology>
    </subcellularLocation>
</comment>
<evidence type="ECO:0000256" key="7">
    <source>
        <dbReference type="SAM" id="Phobius"/>
    </source>
</evidence>
<gene>
    <name evidence="8" type="ORF">NSK_005651</name>
</gene>
<feature type="binding site" evidence="5">
    <location>
        <position position="115"/>
    </location>
    <ligand>
        <name>Zn(2+)</name>
        <dbReference type="ChEBI" id="CHEBI:29105"/>
    </ligand>
</feature>
<feature type="region of interest" description="Disordered" evidence="6">
    <location>
        <begin position="1"/>
        <end position="22"/>
    </location>
</feature>
<dbReference type="PANTHER" id="PTHR20855">
    <property type="entry name" value="ADIPOR/PROGESTIN RECEPTOR-RELATED"/>
    <property type="match status" value="1"/>
</dbReference>
<evidence type="ECO:0000256" key="4">
    <source>
        <dbReference type="ARBA" id="ARBA00023136"/>
    </source>
</evidence>
<evidence type="ECO:0000313" key="9">
    <source>
        <dbReference type="Proteomes" id="UP000355283"/>
    </source>
</evidence>
<comment type="caution">
    <text evidence="8">The sequence shown here is derived from an EMBL/GenBank/DDBJ whole genome shotgun (WGS) entry which is preliminary data.</text>
</comment>
<evidence type="ECO:0000256" key="5">
    <source>
        <dbReference type="PIRSR" id="PIRSR604254-1"/>
    </source>
</evidence>
<keyword evidence="4 7" id="KW-0472">Membrane</keyword>
<keyword evidence="5" id="KW-0479">Metal-binding</keyword>
<dbReference type="EMBL" id="SDOX01000078">
    <property type="protein sequence ID" value="TFJ83026.1"/>
    <property type="molecule type" value="Genomic_DNA"/>
</dbReference>
<proteinExistence type="predicted"/>
<keyword evidence="3 7" id="KW-1133">Transmembrane helix</keyword>
<evidence type="ECO:0000313" key="8">
    <source>
        <dbReference type="EMBL" id="TFJ83026.1"/>
    </source>
</evidence>
<organism evidence="8 9">
    <name type="scientific">Nannochloropsis salina CCMP1776</name>
    <dbReference type="NCBI Taxonomy" id="1027361"/>
    <lineage>
        <taxon>Eukaryota</taxon>
        <taxon>Sar</taxon>
        <taxon>Stramenopiles</taxon>
        <taxon>Ochrophyta</taxon>
        <taxon>Eustigmatophyceae</taxon>
        <taxon>Eustigmatales</taxon>
        <taxon>Monodopsidaceae</taxon>
        <taxon>Microchloropsis</taxon>
        <taxon>Microchloropsis salina</taxon>
    </lineage>
</organism>
<accession>A0A4D9CVR8</accession>
<feature type="transmembrane region" description="Helical" evidence="7">
    <location>
        <begin position="240"/>
        <end position="260"/>
    </location>
</feature>
<evidence type="ECO:0000256" key="6">
    <source>
        <dbReference type="SAM" id="MobiDB-lite"/>
    </source>
</evidence>
<feature type="transmembrane region" description="Helical" evidence="7">
    <location>
        <begin position="95"/>
        <end position="114"/>
    </location>
</feature>
<reference evidence="8 9" key="1">
    <citation type="submission" date="2019-01" db="EMBL/GenBank/DDBJ databases">
        <title>Nuclear Genome Assembly of the Microalgal Biofuel strain Nannochloropsis salina CCMP1776.</title>
        <authorList>
            <person name="Hovde B."/>
        </authorList>
    </citation>
    <scope>NUCLEOTIDE SEQUENCE [LARGE SCALE GENOMIC DNA]</scope>
    <source>
        <strain evidence="8 9">CCMP1776</strain>
    </source>
</reference>
<feature type="transmembrane region" description="Helical" evidence="7">
    <location>
        <begin position="180"/>
        <end position="198"/>
    </location>
</feature>
<feature type="transmembrane region" description="Helical" evidence="7">
    <location>
        <begin position="134"/>
        <end position="151"/>
    </location>
</feature>